<feature type="transmembrane region" description="Helical" evidence="1">
    <location>
        <begin position="475"/>
        <end position="493"/>
    </location>
</feature>
<evidence type="ECO:0008006" key="4">
    <source>
        <dbReference type="Google" id="ProtNLM"/>
    </source>
</evidence>
<evidence type="ECO:0000313" key="2">
    <source>
        <dbReference type="EMBL" id="SHL59930.1"/>
    </source>
</evidence>
<dbReference type="RefSeq" id="WP_073080699.1">
    <property type="nucleotide sequence ID" value="NZ_FRBL01000004.1"/>
</dbReference>
<proteinExistence type="predicted"/>
<dbReference type="AlphaFoldDB" id="A0A1M7BY82"/>
<evidence type="ECO:0000256" key="1">
    <source>
        <dbReference type="SAM" id="Phobius"/>
    </source>
</evidence>
<feature type="transmembrane region" description="Helical" evidence="1">
    <location>
        <begin position="177"/>
        <end position="205"/>
    </location>
</feature>
<dbReference type="STRING" id="1419482.SAMN05444266_104124"/>
<feature type="transmembrane region" description="Helical" evidence="1">
    <location>
        <begin position="212"/>
        <end position="230"/>
    </location>
</feature>
<dbReference type="OrthoDB" id="636847at2"/>
<accession>A0A1M7BY82</accession>
<dbReference type="EMBL" id="FRBL01000004">
    <property type="protein sequence ID" value="SHL59930.1"/>
    <property type="molecule type" value="Genomic_DNA"/>
</dbReference>
<feature type="transmembrane region" description="Helical" evidence="1">
    <location>
        <begin position="450"/>
        <end position="469"/>
    </location>
</feature>
<gene>
    <name evidence="2" type="ORF">SAMN05444266_104124</name>
</gene>
<keyword evidence="1" id="KW-1133">Transmembrane helix</keyword>
<feature type="transmembrane region" description="Helical" evidence="1">
    <location>
        <begin position="96"/>
        <end position="120"/>
    </location>
</feature>
<feature type="transmembrane region" description="Helical" evidence="1">
    <location>
        <begin position="33"/>
        <end position="52"/>
    </location>
</feature>
<protein>
    <recommendedName>
        <fullName evidence="4">Dolichyl-phosphate-mannose-protein mannosyltransferase</fullName>
    </recommendedName>
</protein>
<feature type="transmembrane region" description="Helical" evidence="1">
    <location>
        <begin position="132"/>
        <end position="165"/>
    </location>
</feature>
<dbReference type="Proteomes" id="UP000184420">
    <property type="component" value="Unassembled WGS sequence"/>
</dbReference>
<sequence>MNLIRLLSHQPLATRDREPFFAFVFRNAANRKYLLAALLLTVIQFVVFKLLYPFPDFISDSSNYVDTNLENLRVNIWPVGYPFFLRLVHLISPSHVWLVAVQYLVLQTALLYLFYSALYLLDLQGWNKRIFFIFLIVNPALLYLANCVLSDALFCAVSVTIFAQYMWMFRSPKLKYLVIQGVLIGIAFTIRYTAIYYPLVALLVIPVTAYKIPLKLLGIVLPWLFILPFIQYTKQETKKITGHAEFSIFGGWQIANNALYMYGHIQVDSTQLPADLRPLDRYAKIYFRKIAPTDQQMADLPGTFFIKMPNAILKPYSFAYGPKFEPSSVGLIKLWGSVSPTYNKYGWYLIKQYPFSFARYYMWLNTKTYFNPHLEKYTNYNLGEKKMWRSPQKWFQLEDPAVFSRIPTWPMLIIGYFYRLLFTGLNFYFLVSLIFLYLGRKHNKGTFVSFASVWLATVFVVINFGFSVFATPVVLRYQFIPLIVMLLFSLHMSELQGEGKGKKAV</sequence>
<reference evidence="2 3" key="1">
    <citation type="submission" date="2016-11" db="EMBL/GenBank/DDBJ databases">
        <authorList>
            <person name="Jaros S."/>
            <person name="Januszkiewicz K."/>
            <person name="Wedrychowicz H."/>
        </authorList>
    </citation>
    <scope>NUCLEOTIDE SEQUENCE [LARGE SCALE GENOMIC DNA]</scope>
    <source>
        <strain evidence="2 3">DSM 27406</strain>
    </source>
</reference>
<keyword evidence="1" id="KW-0472">Membrane</keyword>
<keyword evidence="1" id="KW-0812">Transmembrane</keyword>
<feature type="transmembrane region" description="Helical" evidence="1">
    <location>
        <begin position="416"/>
        <end position="438"/>
    </location>
</feature>
<organism evidence="2 3">
    <name type="scientific">Chitinophaga jiangningensis</name>
    <dbReference type="NCBI Taxonomy" id="1419482"/>
    <lineage>
        <taxon>Bacteria</taxon>
        <taxon>Pseudomonadati</taxon>
        <taxon>Bacteroidota</taxon>
        <taxon>Chitinophagia</taxon>
        <taxon>Chitinophagales</taxon>
        <taxon>Chitinophagaceae</taxon>
        <taxon>Chitinophaga</taxon>
    </lineage>
</organism>
<keyword evidence="3" id="KW-1185">Reference proteome</keyword>
<evidence type="ECO:0000313" key="3">
    <source>
        <dbReference type="Proteomes" id="UP000184420"/>
    </source>
</evidence>
<name>A0A1M7BY82_9BACT</name>